<dbReference type="STRING" id="188477.A0A3S0ZY45"/>
<protein>
    <submittedName>
        <fullName evidence="1">Uncharacterized protein</fullName>
    </submittedName>
</protein>
<keyword evidence="2" id="KW-1185">Reference proteome</keyword>
<accession>A0A3S0ZY45</accession>
<sequence>MTRPYEKPHTLSRRDSERCIRTPTTIFSCPIARIASRRRRANLPIASPRGESTDEKRGYLNSSVELDAHRFYGGNPIVVSAEEGFLPDLPADKTVFDETVFARHGRERIYLHVYGRPTVYYVDILDAYQSSLPVLSSLIRPVDCTRYLNMINFDGLSGFMGGKLVYRRPAFHAVAGFRYMVKLYFGGPDPAGQYAIKKVLSETSNVFVNKLYNCAVRPYSAWLISKRAAVTGQLWIKSPPHVKSTREYKYVDVYYKDVVFDTGASVNFDAPLEKLRQTIDGIIDGKSRLTLAVMRKRIDHFRRNFDAATLGENKTLSSVRKSLLDLLFGADMKNGVENNRLRLEVADTLDALGIPFHYSGDTPVGVPFNREADTVALEHLQLQHEIASP</sequence>
<reference evidence="1 2" key="1">
    <citation type="submission" date="2019-01" db="EMBL/GenBank/DDBJ databases">
        <title>A draft genome assembly of the solar-powered sea slug Elysia chlorotica.</title>
        <authorList>
            <person name="Cai H."/>
            <person name="Li Q."/>
            <person name="Fang X."/>
            <person name="Li J."/>
            <person name="Curtis N.E."/>
            <person name="Altenburger A."/>
            <person name="Shibata T."/>
            <person name="Feng M."/>
            <person name="Maeda T."/>
            <person name="Schwartz J.A."/>
            <person name="Shigenobu S."/>
            <person name="Lundholm N."/>
            <person name="Nishiyama T."/>
            <person name="Yang H."/>
            <person name="Hasebe M."/>
            <person name="Li S."/>
            <person name="Pierce S.K."/>
            <person name="Wang J."/>
        </authorList>
    </citation>
    <scope>NUCLEOTIDE SEQUENCE [LARGE SCALE GENOMIC DNA]</scope>
    <source>
        <strain evidence="1">EC2010</strain>
        <tissue evidence="1">Whole organism of an adult</tissue>
    </source>
</reference>
<gene>
    <name evidence="1" type="ORF">EGW08_014212</name>
</gene>
<proteinExistence type="predicted"/>
<dbReference type="EMBL" id="RQTK01000537">
    <property type="protein sequence ID" value="RUS78037.1"/>
    <property type="molecule type" value="Genomic_DNA"/>
</dbReference>
<evidence type="ECO:0000313" key="2">
    <source>
        <dbReference type="Proteomes" id="UP000271974"/>
    </source>
</evidence>
<evidence type="ECO:0000313" key="1">
    <source>
        <dbReference type="EMBL" id="RUS78037.1"/>
    </source>
</evidence>
<dbReference type="Proteomes" id="UP000271974">
    <property type="component" value="Unassembled WGS sequence"/>
</dbReference>
<organism evidence="1 2">
    <name type="scientific">Elysia chlorotica</name>
    <name type="common">Eastern emerald elysia</name>
    <name type="synonym">Sea slug</name>
    <dbReference type="NCBI Taxonomy" id="188477"/>
    <lineage>
        <taxon>Eukaryota</taxon>
        <taxon>Metazoa</taxon>
        <taxon>Spiralia</taxon>
        <taxon>Lophotrochozoa</taxon>
        <taxon>Mollusca</taxon>
        <taxon>Gastropoda</taxon>
        <taxon>Heterobranchia</taxon>
        <taxon>Euthyneura</taxon>
        <taxon>Panpulmonata</taxon>
        <taxon>Sacoglossa</taxon>
        <taxon>Placobranchoidea</taxon>
        <taxon>Plakobranchidae</taxon>
        <taxon>Elysia</taxon>
    </lineage>
</organism>
<dbReference type="AlphaFoldDB" id="A0A3S0ZY45"/>
<comment type="caution">
    <text evidence="1">The sequence shown here is derived from an EMBL/GenBank/DDBJ whole genome shotgun (WGS) entry which is preliminary data.</text>
</comment>
<name>A0A3S0ZY45_ELYCH</name>